<reference evidence="4" key="1">
    <citation type="submission" date="2011-03" db="EMBL/GenBank/DDBJ databases">
        <title>Draft genome sequence of Brevundimonas diminuta.</title>
        <authorList>
            <person name="Brown P.J.B."/>
            <person name="Buechlein A."/>
            <person name="Hemmerich C."/>
            <person name="Brun Y.V."/>
        </authorList>
    </citation>
    <scope>NUCLEOTIDE SEQUENCE [LARGE SCALE GENOMIC DNA]</scope>
    <source>
        <strain evidence="4">C19</strain>
    </source>
</reference>
<dbReference type="Gene3D" id="3.40.50.720">
    <property type="entry name" value="NAD(P)-binding Rossmann-like Domain"/>
    <property type="match status" value="1"/>
</dbReference>
<dbReference type="HOGENOM" id="CLU_041115_2_1_5"/>
<evidence type="ECO:0000259" key="2">
    <source>
        <dbReference type="Pfam" id="PF13478"/>
    </source>
</evidence>
<dbReference type="Pfam" id="PF13478">
    <property type="entry name" value="XdhC_C"/>
    <property type="match status" value="1"/>
</dbReference>
<proteinExistence type="predicted"/>
<evidence type="ECO:0000313" key="3">
    <source>
        <dbReference type="EMBL" id="EGF92609.1"/>
    </source>
</evidence>
<accession>F4QH72</accession>
<gene>
    <name evidence="3" type="ORF">ABI_10460</name>
</gene>
<feature type="domain" description="XdhC- CoxI" evidence="1">
    <location>
        <begin position="7"/>
        <end position="74"/>
    </location>
</feature>
<protein>
    <submittedName>
        <fullName evidence="3">XdhC and CoxI family protein</fullName>
    </submittedName>
</protein>
<dbReference type="Proteomes" id="UP000006512">
    <property type="component" value="Unassembled WGS sequence"/>
</dbReference>
<dbReference type="InterPro" id="IPR027051">
    <property type="entry name" value="XdhC_Rossmann_dom"/>
</dbReference>
<sequence length="275" mass="29568">MQHWLDWRREGKRCALLTLVVAHGGSPRPVGSQMAVCEDGRHVGLISGGCIEKALVLDAIAAIERGENHVERYGEGSRFVDLRLPCGSGIDMAFDVALEMAAVEAVVAARAERVKAVLETGGFVRVYAPALRLVVVGQGPIMTAAMQFAAGLEMEPVAFSPDLDTLGVLRGLGFDGRPLEAYERIEFDRSTAVLTLFHDHDHEAEVLARAVASEAFYVGALGSRRAQAMRLERLAALGIDAAERIRGPVGLDIGARTPPEIALSALAEIVQCYRQ</sequence>
<dbReference type="InterPro" id="IPR003777">
    <property type="entry name" value="XdhC_CoxI"/>
</dbReference>
<dbReference type="EMBL" id="GL883077">
    <property type="protein sequence ID" value="EGF92609.1"/>
    <property type="molecule type" value="Genomic_DNA"/>
</dbReference>
<dbReference type="AlphaFoldDB" id="F4QH72"/>
<evidence type="ECO:0000313" key="4">
    <source>
        <dbReference type="Proteomes" id="UP000006512"/>
    </source>
</evidence>
<name>F4QH72_9CAUL</name>
<evidence type="ECO:0000259" key="1">
    <source>
        <dbReference type="Pfam" id="PF02625"/>
    </source>
</evidence>
<dbReference type="Pfam" id="PF02625">
    <property type="entry name" value="XdhC_CoxI"/>
    <property type="match status" value="1"/>
</dbReference>
<dbReference type="eggNOG" id="COG1975">
    <property type="taxonomic scope" value="Bacteria"/>
</dbReference>
<dbReference type="STRING" id="715226.ABI_10460"/>
<dbReference type="PANTHER" id="PTHR30388:SF4">
    <property type="entry name" value="MOLYBDENUM COFACTOR INSERTION CHAPERONE PAOD"/>
    <property type="match status" value="1"/>
</dbReference>
<organism evidence="3 4">
    <name type="scientific">Asticcacaulis biprosthecium C19</name>
    <dbReference type="NCBI Taxonomy" id="715226"/>
    <lineage>
        <taxon>Bacteria</taxon>
        <taxon>Pseudomonadati</taxon>
        <taxon>Pseudomonadota</taxon>
        <taxon>Alphaproteobacteria</taxon>
        <taxon>Caulobacterales</taxon>
        <taxon>Caulobacteraceae</taxon>
        <taxon>Asticcacaulis</taxon>
    </lineage>
</organism>
<dbReference type="InterPro" id="IPR052698">
    <property type="entry name" value="MoCofactor_Util/Proc"/>
</dbReference>
<feature type="domain" description="XdhC Rossmann" evidence="2">
    <location>
        <begin position="133"/>
        <end position="269"/>
    </location>
</feature>
<dbReference type="PANTHER" id="PTHR30388">
    <property type="entry name" value="ALDEHYDE OXIDOREDUCTASE MOLYBDENUM COFACTOR ASSEMBLY PROTEIN"/>
    <property type="match status" value="1"/>
</dbReference>
<keyword evidence="4" id="KW-1185">Reference proteome</keyword>